<accession>A0A428STE7</accession>
<proteinExistence type="predicted"/>
<protein>
    <submittedName>
        <fullName evidence="1">Uncharacterized protein</fullName>
    </submittedName>
</protein>
<evidence type="ECO:0000313" key="1">
    <source>
        <dbReference type="EMBL" id="RSL93065.1"/>
    </source>
</evidence>
<dbReference type="EMBL" id="NKCK01000191">
    <property type="protein sequence ID" value="RSL93065.1"/>
    <property type="molecule type" value="Genomic_DNA"/>
</dbReference>
<organism evidence="1 2">
    <name type="scientific">Fusarium oligoseptatum</name>
    <dbReference type="NCBI Taxonomy" id="2604345"/>
    <lineage>
        <taxon>Eukaryota</taxon>
        <taxon>Fungi</taxon>
        <taxon>Dikarya</taxon>
        <taxon>Ascomycota</taxon>
        <taxon>Pezizomycotina</taxon>
        <taxon>Sordariomycetes</taxon>
        <taxon>Hypocreomycetidae</taxon>
        <taxon>Hypocreales</taxon>
        <taxon>Nectriaceae</taxon>
        <taxon>Fusarium</taxon>
        <taxon>Fusarium solani species complex</taxon>
    </lineage>
</organism>
<evidence type="ECO:0000313" key="2">
    <source>
        <dbReference type="Proteomes" id="UP000287144"/>
    </source>
</evidence>
<name>A0A428STE7_9HYPO</name>
<comment type="caution">
    <text evidence="1">The sequence shown here is derived from an EMBL/GenBank/DDBJ whole genome shotgun (WGS) entry which is preliminary data.</text>
</comment>
<dbReference type="AlphaFoldDB" id="A0A428STE7"/>
<reference evidence="1 2" key="1">
    <citation type="submission" date="2017-06" db="EMBL/GenBank/DDBJ databases">
        <title>Comparative genomic analysis of Ambrosia Fusariam Clade fungi.</title>
        <authorList>
            <person name="Stajich J.E."/>
            <person name="Carrillo J."/>
            <person name="Kijimoto T."/>
            <person name="Eskalen A."/>
            <person name="O'Donnell K."/>
            <person name="Kasson M."/>
        </authorList>
    </citation>
    <scope>NUCLEOTIDE SEQUENCE [LARGE SCALE GENOMIC DNA]</scope>
    <source>
        <strain evidence="1 2">NRRL62579</strain>
    </source>
</reference>
<dbReference type="Proteomes" id="UP000287144">
    <property type="component" value="Unassembled WGS sequence"/>
</dbReference>
<sequence length="66" mass="7575">MLQPTRTNLMLWYRTLSWMAQGRNPWICPDAESPSLPSVLASERALATWINFIPIEEAPCRGNRES</sequence>
<gene>
    <name evidence="1" type="ORF">CEP52_013487</name>
</gene>
<keyword evidence="2" id="KW-1185">Reference proteome</keyword>